<dbReference type="InterPro" id="IPR006330">
    <property type="entry name" value="Ado/ade_deaminase"/>
</dbReference>
<feature type="domain" description="Adenosine deaminase" evidence="7">
    <location>
        <begin position="17"/>
        <end position="140"/>
    </location>
</feature>
<name>A0A507FR21_9FUNG</name>
<evidence type="ECO:0000313" key="8">
    <source>
        <dbReference type="EMBL" id="TPX77898.1"/>
    </source>
</evidence>
<gene>
    <name evidence="8" type="ORF">CcCBS67573_g00815</name>
</gene>
<evidence type="ECO:0000256" key="1">
    <source>
        <dbReference type="ARBA" id="ARBA00001947"/>
    </source>
</evidence>
<reference evidence="8 9" key="1">
    <citation type="journal article" date="2019" name="Sci. Rep.">
        <title>Comparative genomics of chytrid fungi reveal insights into the obligate biotrophic and pathogenic lifestyle of Synchytrium endobioticum.</title>
        <authorList>
            <person name="van de Vossenberg B.T.L.H."/>
            <person name="Warris S."/>
            <person name="Nguyen H.D.T."/>
            <person name="van Gent-Pelzer M.P.E."/>
            <person name="Joly D.L."/>
            <person name="van de Geest H.C."/>
            <person name="Bonants P.J.M."/>
            <person name="Smith D.S."/>
            <person name="Levesque C.A."/>
            <person name="van der Lee T.A.J."/>
        </authorList>
    </citation>
    <scope>NUCLEOTIDE SEQUENCE [LARGE SCALE GENOMIC DNA]</scope>
    <source>
        <strain evidence="8 9">CBS 675.73</strain>
    </source>
</reference>
<proteinExistence type="inferred from homology"/>
<accession>A0A507FR21</accession>
<protein>
    <recommendedName>
        <fullName evidence="3">adenosine deaminase</fullName>
        <ecNumber evidence="3">3.5.4.4</ecNumber>
    </recommendedName>
</protein>
<keyword evidence="4" id="KW-0479">Metal-binding</keyword>
<sequence length="412" mass="46635">MSASGPAFPEEFLLRLPKTDLHCHLDGSIRLATLIDLAKEQDLALPADTVEGLEQVLFKENYASLEEYLECFAYTTAVLRSEKNLERVAYEMAVDQFNVGIRYFEVRYAPQLNAIPGELSVEQVVEAVHRGLARATSEYNAQPAVASGEEPEYGFGQILCAMRFFNADFSPWFKKFWELHQYETPKRIYGLASMSLVATADNLRKAKNLPIVAIDIAGAEKGFPAEDHKEAFTLAHKKFFYKTVHAGEGYGPESIFQAITDLHAERIGHGFHLFDTSNFSNPLRTQESRDKYVEGLIQYMSNQRICIEVCLSSNLQTLPSATLESHPAAKMIARKMAITLCSDNTTVSRTTVLKELKMAIDGFKLTPHQVKDIMITGFKKSFMHGDYVHKRAYVRKIINFYEKLEREYGILD</sequence>
<dbReference type="SUPFAM" id="SSF51556">
    <property type="entry name" value="Metallo-dependent hydrolases"/>
    <property type="match status" value="1"/>
</dbReference>
<dbReference type="GO" id="GO:0043103">
    <property type="term" value="P:hypoxanthine salvage"/>
    <property type="evidence" value="ECO:0007669"/>
    <property type="project" value="TreeGrafter"/>
</dbReference>
<dbReference type="InterPro" id="IPR032466">
    <property type="entry name" value="Metal_Hydrolase"/>
</dbReference>
<dbReference type="GO" id="GO:0006154">
    <property type="term" value="P:adenosine catabolic process"/>
    <property type="evidence" value="ECO:0007669"/>
    <property type="project" value="TreeGrafter"/>
</dbReference>
<dbReference type="AlphaFoldDB" id="A0A507FR21"/>
<dbReference type="GO" id="GO:0005829">
    <property type="term" value="C:cytosol"/>
    <property type="evidence" value="ECO:0007669"/>
    <property type="project" value="TreeGrafter"/>
</dbReference>
<dbReference type="GO" id="GO:0060169">
    <property type="term" value="P:negative regulation of adenosine receptor signaling pathway"/>
    <property type="evidence" value="ECO:0007669"/>
    <property type="project" value="TreeGrafter"/>
</dbReference>
<comment type="caution">
    <text evidence="8">The sequence shown here is derived from an EMBL/GenBank/DDBJ whole genome shotgun (WGS) entry which is preliminary data.</text>
</comment>
<evidence type="ECO:0000256" key="2">
    <source>
        <dbReference type="ARBA" id="ARBA00006676"/>
    </source>
</evidence>
<dbReference type="GO" id="GO:0046872">
    <property type="term" value="F:metal ion binding"/>
    <property type="evidence" value="ECO:0007669"/>
    <property type="project" value="UniProtKB-KW"/>
</dbReference>
<comment type="similarity">
    <text evidence="2">Belongs to the metallo-dependent hydrolases superfamily. Adenosine and AMP deaminases family.</text>
</comment>
<dbReference type="EC" id="3.5.4.4" evidence="3"/>
<evidence type="ECO:0000256" key="6">
    <source>
        <dbReference type="ARBA" id="ARBA00022833"/>
    </source>
</evidence>
<keyword evidence="6" id="KW-0862">Zinc</keyword>
<keyword evidence="9" id="KW-1185">Reference proteome</keyword>
<evidence type="ECO:0000313" key="9">
    <source>
        <dbReference type="Proteomes" id="UP000320333"/>
    </source>
</evidence>
<organism evidence="8 9">
    <name type="scientific">Chytriomyces confervae</name>
    <dbReference type="NCBI Taxonomy" id="246404"/>
    <lineage>
        <taxon>Eukaryota</taxon>
        <taxon>Fungi</taxon>
        <taxon>Fungi incertae sedis</taxon>
        <taxon>Chytridiomycota</taxon>
        <taxon>Chytridiomycota incertae sedis</taxon>
        <taxon>Chytridiomycetes</taxon>
        <taxon>Chytridiales</taxon>
        <taxon>Chytriomycetaceae</taxon>
        <taxon>Chytriomyces</taxon>
    </lineage>
</organism>
<dbReference type="OrthoDB" id="272271at2759"/>
<dbReference type="Proteomes" id="UP000320333">
    <property type="component" value="Unassembled WGS sequence"/>
</dbReference>
<dbReference type="Pfam" id="PF00962">
    <property type="entry name" value="A_deaminase"/>
    <property type="match status" value="2"/>
</dbReference>
<feature type="domain" description="Adenosine deaminase" evidence="7">
    <location>
        <begin position="203"/>
        <end position="386"/>
    </location>
</feature>
<dbReference type="GO" id="GO:0009897">
    <property type="term" value="C:external side of plasma membrane"/>
    <property type="evidence" value="ECO:0007669"/>
    <property type="project" value="TreeGrafter"/>
</dbReference>
<evidence type="ECO:0000259" key="7">
    <source>
        <dbReference type="Pfam" id="PF00962"/>
    </source>
</evidence>
<dbReference type="PANTHER" id="PTHR11409">
    <property type="entry name" value="ADENOSINE DEAMINASE"/>
    <property type="match status" value="1"/>
</dbReference>
<dbReference type="EMBL" id="QEAP01000012">
    <property type="protein sequence ID" value="TPX77898.1"/>
    <property type="molecule type" value="Genomic_DNA"/>
</dbReference>
<evidence type="ECO:0000256" key="3">
    <source>
        <dbReference type="ARBA" id="ARBA00012784"/>
    </source>
</evidence>
<dbReference type="STRING" id="246404.A0A507FR21"/>
<comment type="cofactor">
    <cofactor evidence="1">
        <name>Zn(2+)</name>
        <dbReference type="ChEBI" id="CHEBI:29105"/>
    </cofactor>
</comment>
<dbReference type="InterPro" id="IPR001365">
    <property type="entry name" value="A_deaminase_dom"/>
</dbReference>
<keyword evidence="5" id="KW-0378">Hydrolase</keyword>
<dbReference type="Gene3D" id="3.20.20.140">
    <property type="entry name" value="Metal-dependent hydrolases"/>
    <property type="match status" value="1"/>
</dbReference>
<evidence type="ECO:0000256" key="5">
    <source>
        <dbReference type="ARBA" id="ARBA00022801"/>
    </source>
</evidence>
<dbReference type="GO" id="GO:0004000">
    <property type="term" value="F:adenosine deaminase activity"/>
    <property type="evidence" value="ECO:0007669"/>
    <property type="project" value="TreeGrafter"/>
</dbReference>
<evidence type="ECO:0000256" key="4">
    <source>
        <dbReference type="ARBA" id="ARBA00022723"/>
    </source>
</evidence>
<dbReference type="GO" id="GO:0046103">
    <property type="term" value="P:inosine biosynthetic process"/>
    <property type="evidence" value="ECO:0007669"/>
    <property type="project" value="TreeGrafter"/>
</dbReference>
<dbReference type="PANTHER" id="PTHR11409:SF43">
    <property type="entry name" value="ADENOSINE DEAMINASE"/>
    <property type="match status" value="1"/>
</dbReference>